<dbReference type="RefSeq" id="XP_044663219.1">
    <property type="nucleotide sequence ID" value="XM_044807284.1"/>
</dbReference>
<sequence>MSFSDEVDEVTKSILGFAQAAVRKQFPYLKTEALERVMEDTTADLRLRLAGQEQVIRAAQARTSFMSLSAELRNTIYEMTLRVEDDVDVSQKALVRRHSALLCVSRQIYDEARTIWYGINTFRFHVGDPLYWPSPFSELKWDRDCPQRVREWLSKIGSSACLVKCISLELTTNRTPRGALSDILC</sequence>
<reference evidence="1 2" key="1">
    <citation type="submission" date="2021-01" db="EMBL/GenBank/DDBJ databases">
        <title>Cercospora kikuchii MAFF 305040 whole genome shotgun sequence.</title>
        <authorList>
            <person name="Kashiwa T."/>
            <person name="Suzuki T."/>
        </authorList>
    </citation>
    <scope>NUCLEOTIDE SEQUENCE [LARGE SCALE GENOMIC DNA]</scope>
    <source>
        <strain evidence="1 2">MAFF 305040</strain>
    </source>
</reference>
<dbReference type="AlphaFoldDB" id="A0A9P3CSX0"/>
<accession>A0A9P3CSX0</accession>
<dbReference type="PANTHER" id="PTHR42085:SF2">
    <property type="entry name" value="F-BOX DOMAIN-CONTAINING PROTEIN"/>
    <property type="match status" value="1"/>
</dbReference>
<evidence type="ECO:0000313" key="2">
    <source>
        <dbReference type="Proteomes" id="UP000825890"/>
    </source>
</evidence>
<gene>
    <name evidence="1" type="ORF">CKM354_001178200</name>
</gene>
<name>A0A9P3CSX0_9PEZI</name>
<dbReference type="InterPro" id="IPR038883">
    <property type="entry name" value="AN11006-like"/>
</dbReference>
<dbReference type="Proteomes" id="UP000825890">
    <property type="component" value="Unassembled WGS sequence"/>
</dbReference>
<organism evidence="1 2">
    <name type="scientific">Cercospora kikuchii</name>
    <dbReference type="NCBI Taxonomy" id="84275"/>
    <lineage>
        <taxon>Eukaryota</taxon>
        <taxon>Fungi</taxon>
        <taxon>Dikarya</taxon>
        <taxon>Ascomycota</taxon>
        <taxon>Pezizomycotina</taxon>
        <taxon>Dothideomycetes</taxon>
        <taxon>Dothideomycetidae</taxon>
        <taxon>Mycosphaerellales</taxon>
        <taxon>Mycosphaerellaceae</taxon>
        <taxon>Cercospora</taxon>
    </lineage>
</organism>
<keyword evidence="2" id="KW-1185">Reference proteome</keyword>
<dbReference type="GeneID" id="68297357"/>
<evidence type="ECO:0000313" key="1">
    <source>
        <dbReference type="EMBL" id="GIZ48732.1"/>
    </source>
</evidence>
<dbReference type="EMBL" id="BOLY01000008">
    <property type="protein sequence ID" value="GIZ48732.1"/>
    <property type="molecule type" value="Genomic_DNA"/>
</dbReference>
<dbReference type="OrthoDB" id="3650897at2759"/>
<proteinExistence type="predicted"/>
<dbReference type="PANTHER" id="PTHR42085">
    <property type="entry name" value="F-BOX DOMAIN-CONTAINING PROTEIN"/>
    <property type="match status" value="1"/>
</dbReference>
<protein>
    <submittedName>
        <fullName evidence="1">Uncharacterized protein</fullName>
    </submittedName>
</protein>
<comment type="caution">
    <text evidence="1">The sequence shown here is derived from an EMBL/GenBank/DDBJ whole genome shotgun (WGS) entry which is preliminary data.</text>
</comment>